<evidence type="ECO:0000256" key="1">
    <source>
        <dbReference type="ARBA" id="ARBA00022679"/>
    </source>
</evidence>
<dbReference type="SUPFAM" id="SSF55874">
    <property type="entry name" value="ATPase domain of HSP90 chaperone/DNA topoisomerase II/histidine kinase"/>
    <property type="match status" value="1"/>
</dbReference>
<dbReference type="SMART" id="SM00387">
    <property type="entry name" value="HATPase_c"/>
    <property type="match status" value="1"/>
</dbReference>
<comment type="caution">
    <text evidence="5">The sequence shown here is derived from an EMBL/GenBank/DDBJ whole genome shotgun (WGS) entry which is preliminary data.</text>
</comment>
<dbReference type="InterPro" id="IPR003594">
    <property type="entry name" value="HATPase_dom"/>
</dbReference>
<dbReference type="GO" id="GO:0000155">
    <property type="term" value="F:phosphorelay sensor kinase activity"/>
    <property type="evidence" value="ECO:0007669"/>
    <property type="project" value="InterPro"/>
</dbReference>
<keyword evidence="1" id="KW-0808">Transferase</keyword>
<proteinExistence type="predicted"/>
<dbReference type="OrthoDB" id="9797605at2"/>
<dbReference type="GO" id="GO:0016020">
    <property type="term" value="C:membrane"/>
    <property type="evidence" value="ECO:0007669"/>
    <property type="project" value="InterPro"/>
</dbReference>
<dbReference type="Gene3D" id="1.20.5.1930">
    <property type="match status" value="1"/>
</dbReference>
<evidence type="ECO:0000313" key="6">
    <source>
        <dbReference type="Proteomes" id="UP000288212"/>
    </source>
</evidence>
<dbReference type="AlphaFoldDB" id="A0A432VRD0"/>
<feature type="domain" description="Histidine kinase" evidence="4">
    <location>
        <begin position="50"/>
        <end position="233"/>
    </location>
</feature>
<organism evidence="5 6">
    <name type="scientific">Aliidiomarina haloalkalitolerans</name>
    <dbReference type="NCBI Taxonomy" id="859059"/>
    <lineage>
        <taxon>Bacteria</taxon>
        <taxon>Pseudomonadati</taxon>
        <taxon>Pseudomonadota</taxon>
        <taxon>Gammaproteobacteria</taxon>
        <taxon>Alteromonadales</taxon>
        <taxon>Idiomarinaceae</taxon>
        <taxon>Aliidiomarina</taxon>
    </lineage>
</organism>
<dbReference type="PANTHER" id="PTHR24421">
    <property type="entry name" value="NITRATE/NITRITE SENSOR PROTEIN NARX-RELATED"/>
    <property type="match status" value="1"/>
</dbReference>
<protein>
    <submittedName>
        <fullName evidence="5">Two-component sensor histidine kinase</fullName>
    </submittedName>
</protein>
<dbReference type="PANTHER" id="PTHR24421:SF58">
    <property type="entry name" value="SIGNAL TRANSDUCTION HISTIDINE-PROTEIN KINASE_PHOSPHATASE UHPB"/>
    <property type="match status" value="1"/>
</dbReference>
<dbReference type="InterPro" id="IPR050482">
    <property type="entry name" value="Sensor_HK_TwoCompSys"/>
</dbReference>
<evidence type="ECO:0000259" key="4">
    <source>
        <dbReference type="PROSITE" id="PS50109"/>
    </source>
</evidence>
<evidence type="ECO:0000313" key="5">
    <source>
        <dbReference type="EMBL" id="RUO18867.1"/>
    </source>
</evidence>
<dbReference type="PROSITE" id="PS50109">
    <property type="entry name" value="HIS_KIN"/>
    <property type="match status" value="1"/>
</dbReference>
<dbReference type="CDD" id="cd16917">
    <property type="entry name" value="HATPase_UhpB-NarQ-NarX-like"/>
    <property type="match status" value="1"/>
</dbReference>
<dbReference type="InterPro" id="IPR011712">
    <property type="entry name" value="Sig_transdc_His_kin_sub3_dim/P"/>
</dbReference>
<name>A0A432VRD0_9GAMM</name>
<dbReference type="Gene3D" id="3.30.565.10">
    <property type="entry name" value="Histidine kinase-like ATPase, C-terminal domain"/>
    <property type="match status" value="1"/>
</dbReference>
<dbReference type="InterPro" id="IPR036890">
    <property type="entry name" value="HATPase_C_sf"/>
</dbReference>
<reference evidence="5 6" key="1">
    <citation type="journal article" date="2011" name="Front. Microbiol.">
        <title>Genomic signatures of strain selection and enhancement in Bacillus atrophaeus var. globigii, a historical biowarfare simulant.</title>
        <authorList>
            <person name="Gibbons H.S."/>
            <person name="Broomall S.M."/>
            <person name="McNew L.A."/>
            <person name="Daligault H."/>
            <person name="Chapman C."/>
            <person name="Bruce D."/>
            <person name="Karavis M."/>
            <person name="Krepps M."/>
            <person name="McGregor P.A."/>
            <person name="Hong C."/>
            <person name="Park K.H."/>
            <person name="Akmal A."/>
            <person name="Feldman A."/>
            <person name="Lin J.S."/>
            <person name="Chang W.E."/>
            <person name="Higgs B.W."/>
            <person name="Demirev P."/>
            <person name="Lindquist J."/>
            <person name="Liem A."/>
            <person name="Fochler E."/>
            <person name="Read T.D."/>
            <person name="Tapia R."/>
            <person name="Johnson S."/>
            <person name="Bishop-Lilly K.A."/>
            <person name="Detter C."/>
            <person name="Han C."/>
            <person name="Sozhamannan S."/>
            <person name="Rosenzweig C.N."/>
            <person name="Skowronski E.W."/>
        </authorList>
    </citation>
    <scope>NUCLEOTIDE SEQUENCE [LARGE SCALE GENOMIC DNA]</scope>
    <source>
        <strain evidence="5 6">AK5</strain>
    </source>
</reference>
<gene>
    <name evidence="5" type="ORF">CWE06_09735</name>
</gene>
<dbReference type="EMBL" id="PIPI01000007">
    <property type="protein sequence ID" value="RUO18867.1"/>
    <property type="molecule type" value="Genomic_DNA"/>
</dbReference>
<dbReference type="InterPro" id="IPR005467">
    <property type="entry name" value="His_kinase_dom"/>
</dbReference>
<dbReference type="GO" id="GO:0046983">
    <property type="term" value="F:protein dimerization activity"/>
    <property type="evidence" value="ECO:0007669"/>
    <property type="project" value="InterPro"/>
</dbReference>
<sequence>MRDMKHSIEEEIRALRRSQIELRELLHQEQDTLRDLAQRLWSQQEAERARLSQELHDGLGQLLTALTRRIQAAADAGALDPDIMLIATQALADVRQLSRLMRPRILDDLGLAAALQWLVRTLCESSSIQTKVEIDLDAEPDSASAILLFRIAQEALTNAVRHANASLISVYVSRAGNTLRLDVIDDGSGFDSSKVVQGVGLSSMRDRAAAFSADFEINSRPGGGCHVSVLVPL</sequence>
<keyword evidence="3" id="KW-0902">Two-component regulatory system</keyword>
<dbReference type="Pfam" id="PF02518">
    <property type="entry name" value="HATPase_c"/>
    <property type="match status" value="1"/>
</dbReference>
<keyword evidence="6" id="KW-1185">Reference proteome</keyword>
<evidence type="ECO:0000256" key="2">
    <source>
        <dbReference type="ARBA" id="ARBA00022777"/>
    </source>
</evidence>
<dbReference type="Pfam" id="PF07730">
    <property type="entry name" value="HisKA_3"/>
    <property type="match status" value="1"/>
</dbReference>
<dbReference type="Proteomes" id="UP000288212">
    <property type="component" value="Unassembled WGS sequence"/>
</dbReference>
<evidence type="ECO:0000256" key="3">
    <source>
        <dbReference type="ARBA" id="ARBA00023012"/>
    </source>
</evidence>
<keyword evidence="2 5" id="KW-0418">Kinase</keyword>
<accession>A0A432VRD0</accession>